<feature type="coiled-coil region" evidence="6">
    <location>
        <begin position="545"/>
        <end position="572"/>
    </location>
</feature>
<comment type="subcellular location">
    <subcellularLocation>
        <location evidence="1">Cell membrane</location>
        <topology evidence="1">Peripheral membrane protein</topology>
    </subcellularLocation>
    <subcellularLocation>
        <location evidence="2">Golgi apparatus membrane</location>
        <topology evidence="2">Peripheral membrane protein</topology>
    </subcellularLocation>
</comment>
<evidence type="ECO:0000256" key="4">
    <source>
        <dbReference type="ARBA" id="ARBA00023034"/>
    </source>
</evidence>
<keyword evidence="4" id="KW-0333">Golgi apparatus</keyword>
<dbReference type="Gene3D" id="1.10.8.20">
    <property type="entry name" value="N-terminal domain of phosphatidylinositol transfer protein sec14p"/>
    <property type="match status" value="1"/>
</dbReference>
<dbReference type="SMART" id="SM01100">
    <property type="entry name" value="CRAL_TRIO_N"/>
    <property type="match status" value="1"/>
</dbReference>
<feature type="compositionally biased region" description="Basic and acidic residues" evidence="7">
    <location>
        <begin position="17"/>
        <end position="30"/>
    </location>
</feature>
<dbReference type="SUPFAM" id="SSF52087">
    <property type="entry name" value="CRAL/TRIO domain"/>
    <property type="match status" value="1"/>
</dbReference>
<evidence type="ECO:0000256" key="1">
    <source>
        <dbReference type="ARBA" id="ARBA00004202"/>
    </source>
</evidence>
<feature type="domain" description="CRAL-TRIO" evidence="8">
    <location>
        <begin position="142"/>
        <end position="316"/>
    </location>
</feature>
<dbReference type="AlphaFoldDB" id="A0AAV7ER20"/>
<proteinExistence type="inferred from homology"/>
<evidence type="ECO:0000313" key="10">
    <source>
        <dbReference type="Proteomes" id="UP000825729"/>
    </source>
</evidence>
<dbReference type="InterPro" id="IPR036273">
    <property type="entry name" value="CRAL/TRIO_N_dom_sf"/>
</dbReference>
<keyword evidence="6" id="KW-0175">Coiled coil</keyword>
<comment type="similarity">
    <text evidence="5">Belongs to the SFH family.</text>
</comment>
<sequence>MSGPLDRSTRPGLEGSCHPDVEISEDERKTRMGSLKKKAISASNKFRNSLTKKGRRSSRVMSISTIEDIHDAEEIQAVDAFRQALILDELLPAKHDDYHTMLRFLKARKFDIEKTKQMWADMLQWRKEFGADTIMEDFEFTEVEEVLQHYPQGHHGVDKEGRPVYFESLGKVDVVKLMQATTMDRYVKYHVQEFERNFAVKFPACSLAAKRHIDQSTTILDVQGVGLKNFNKSARELITRLQKIDGDNYPETLCRMFIINAGSGFRLLWNTVKTFLDPKTTAKIHVLGNKYQSKLLEVIDASELPEFLGGTCSCEGGCMRSDKGPWKDPEILKRVQNGEAKCRKRDVIVPEADEKTISEEEIVYPKGDMDEKRVHSLPRELIEHPQLSPVHEELPHGHGNFQSAYEYDEFIPMVDKAVDASWKKEMLNDDFSPSKGMYSIMDAEKHQDGTRQPHLFSGVMAFVMGVVTLLRVSRGVPRRLTEAGLDCGSPVYCVDSMMKPSVQQLPSISPVEYASVMKRLGELEEKVTILTVKPVEMPPEKEEMLNAAVSRVDELEKELLATKKALEDALSRQDELLAYLDKKKKKKKMNPFCW</sequence>
<dbReference type="SUPFAM" id="SSF46938">
    <property type="entry name" value="CRAL/TRIO N-terminal domain"/>
    <property type="match status" value="1"/>
</dbReference>
<accession>A0AAV7ER20</accession>
<dbReference type="CDD" id="cd00170">
    <property type="entry name" value="SEC14"/>
    <property type="match status" value="1"/>
</dbReference>
<evidence type="ECO:0000256" key="6">
    <source>
        <dbReference type="SAM" id="Coils"/>
    </source>
</evidence>
<keyword evidence="10" id="KW-1185">Reference proteome</keyword>
<dbReference type="PANTHER" id="PTHR45657:SF1">
    <property type="entry name" value="CRAL-TRIO DOMAIN-CONTAINING PROTEIN YKL091C-RELATED"/>
    <property type="match status" value="1"/>
</dbReference>
<dbReference type="PANTHER" id="PTHR45657">
    <property type="entry name" value="CRAL-TRIO DOMAIN-CONTAINING PROTEIN YKL091C-RELATED"/>
    <property type="match status" value="1"/>
</dbReference>
<dbReference type="GO" id="GO:0000139">
    <property type="term" value="C:Golgi membrane"/>
    <property type="evidence" value="ECO:0007669"/>
    <property type="project" value="UniProtKB-SubCell"/>
</dbReference>
<dbReference type="Pfam" id="PF00650">
    <property type="entry name" value="CRAL_TRIO"/>
    <property type="match status" value="1"/>
</dbReference>
<dbReference type="Gene3D" id="3.40.525.10">
    <property type="entry name" value="CRAL-TRIO lipid binding domain"/>
    <property type="match status" value="1"/>
</dbReference>
<dbReference type="EMBL" id="JAINDJ010000004">
    <property type="protein sequence ID" value="KAG9449718.1"/>
    <property type="molecule type" value="Genomic_DNA"/>
</dbReference>
<organism evidence="9 10">
    <name type="scientific">Aristolochia fimbriata</name>
    <name type="common">White veined hardy Dutchman's pipe vine</name>
    <dbReference type="NCBI Taxonomy" id="158543"/>
    <lineage>
        <taxon>Eukaryota</taxon>
        <taxon>Viridiplantae</taxon>
        <taxon>Streptophyta</taxon>
        <taxon>Embryophyta</taxon>
        <taxon>Tracheophyta</taxon>
        <taxon>Spermatophyta</taxon>
        <taxon>Magnoliopsida</taxon>
        <taxon>Magnoliidae</taxon>
        <taxon>Piperales</taxon>
        <taxon>Aristolochiaceae</taxon>
        <taxon>Aristolochia</taxon>
    </lineage>
</organism>
<feature type="region of interest" description="Disordered" evidence="7">
    <location>
        <begin position="1"/>
        <end position="40"/>
    </location>
</feature>
<evidence type="ECO:0000256" key="3">
    <source>
        <dbReference type="ARBA" id="ARBA00022927"/>
    </source>
</evidence>
<dbReference type="GO" id="GO:0015031">
    <property type="term" value="P:protein transport"/>
    <property type="evidence" value="ECO:0007669"/>
    <property type="project" value="UniProtKB-KW"/>
</dbReference>
<protein>
    <recommendedName>
        <fullName evidence="8">CRAL-TRIO domain-containing protein</fullName>
    </recommendedName>
</protein>
<evidence type="ECO:0000259" key="8">
    <source>
        <dbReference type="PROSITE" id="PS50191"/>
    </source>
</evidence>
<dbReference type="GO" id="GO:0005886">
    <property type="term" value="C:plasma membrane"/>
    <property type="evidence" value="ECO:0007669"/>
    <property type="project" value="UniProtKB-SubCell"/>
</dbReference>
<keyword evidence="3" id="KW-0653">Protein transport</keyword>
<dbReference type="InterPro" id="IPR011074">
    <property type="entry name" value="CRAL/TRIO_N_dom"/>
</dbReference>
<dbReference type="InterPro" id="IPR051026">
    <property type="entry name" value="PI/PC_transfer"/>
</dbReference>
<evidence type="ECO:0000256" key="2">
    <source>
        <dbReference type="ARBA" id="ARBA00004395"/>
    </source>
</evidence>
<gene>
    <name evidence="9" type="ORF">H6P81_009683</name>
</gene>
<dbReference type="Proteomes" id="UP000825729">
    <property type="component" value="Unassembled WGS sequence"/>
</dbReference>
<reference evidence="9 10" key="1">
    <citation type="submission" date="2021-07" db="EMBL/GenBank/DDBJ databases">
        <title>The Aristolochia fimbriata genome: insights into angiosperm evolution, floral development and chemical biosynthesis.</title>
        <authorList>
            <person name="Jiao Y."/>
        </authorList>
    </citation>
    <scope>NUCLEOTIDE SEQUENCE [LARGE SCALE GENOMIC DNA]</scope>
    <source>
        <strain evidence="9">IBCAS-2021</strain>
        <tissue evidence="9">Leaf</tissue>
    </source>
</reference>
<comment type="caution">
    <text evidence="9">The sequence shown here is derived from an EMBL/GenBank/DDBJ whole genome shotgun (WGS) entry which is preliminary data.</text>
</comment>
<dbReference type="PRINTS" id="PR00180">
    <property type="entry name" value="CRETINALDHBP"/>
</dbReference>
<dbReference type="FunFam" id="3.40.525.10:FF:000011">
    <property type="entry name" value="SEC14 cytosolic factor"/>
    <property type="match status" value="1"/>
</dbReference>
<dbReference type="PROSITE" id="PS50191">
    <property type="entry name" value="CRAL_TRIO"/>
    <property type="match status" value="1"/>
</dbReference>
<name>A0AAV7ER20_ARIFI</name>
<dbReference type="Pfam" id="PF03765">
    <property type="entry name" value="CRAL_TRIO_N"/>
    <property type="match status" value="1"/>
</dbReference>
<dbReference type="InterPro" id="IPR036865">
    <property type="entry name" value="CRAL-TRIO_dom_sf"/>
</dbReference>
<dbReference type="InterPro" id="IPR001251">
    <property type="entry name" value="CRAL-TRIO_dom"/>
</dbReference>
<evidence type="ECO:0000313" key="9">
    <source>
        <dbReference type="EMBL" id="KAG9449718.1"/>
    </source>
</evidence>
<evidence type="ECO:0000256" key="5">
    <source>
        <dbReference type="ARBA" id="ARBA00038020"/>
    </source>
</evidence>
<keyword evidence="3" id="KW-0813">Transport</keyword>
<evidence type="ECO:0000256" key="7">
    <source>
        <dbReference type="SAM" id="MobiDB-lite"/>
    </source>
</evidence>
<dbReference type="SMART" id="SM00516">
    <property type="entry name" value="SEC14"/>
    <property type="match status" value="1"/>
</dbReference>